<dbReference type="GO" id="GO:0003002">
    <property type="term" value="P:regionalization"/>
    <property type="evidence" value="ECO:0007669"/>
    <property type="project" value="UniProtKB-ARBA"/>
</dbReference>
<dbReference type="GO" id="GO:0009887">
    <property type="term" value="P:animal organ morphogenesis"/>
    <property type="evidence" value="ECO:0007669"/>
    <property type="project" value="UniProtKB-ARBA"/>
</dbReference>
<keyword evidence="6" id="KW-0539">Nucleus</keyword>
<dbReference type="SMART" id="SM00355">
    <property type="entry name" value="ZnF_C2H2"/>
    <property type="match status" value="2"/>
</dbReference>
<dbReference type="GO" id="GO:0005634">
    <property type="term" value="C:nucleus"/>
    <property type="evidence" value="ECO:0007669"/>
    <property type="project" value="UniProtKB-SubCell"/>
</dbReference>
<evidence type="ECO:0000313" key="10">
    <source>
        <dbReference type="EMBL" id="KMR05061.1"/>
    </source>
</evidence>
<evidence type="ECO:0000256" key="6">
    <source>
        <dbReference type="ARBA" id="ARBA00023242"/>
    </source>
</evidence>
<keyword evidence="11" id="KW-1185">Reference proteome</keyword>
<dbReference type="InterPro" id="IPR036236">
    <property type="entry name" value="Znf_C2H2_sf"/>
</dbReference>
<dbReference type="PaxDb" id="67767-A0A0J7LA46"/>
<dbReference type="GO" id="GO:0001228">
    <property type="term" value="F:DNA-binding transcription activator activity, RNA polymerase II-specific"/>
    <property type="evidence" value="ECO:0007669"/>
    <property type="project" value="TreeGrafter"/>
</dbReference>
<keyword evidence="5" id="KW-0862">Zinc</keyword>
<comment type="caution">
    <text evidence="10">The sequence shown here is derived from an EMBL/GenBank/DDBJ whole genome shotgun (WGS) entry which is preliminary data.</text>
</comment>
<dbReference type="PANTHER" id="PTHR24393:SF138">
    <property type="entry name" value="IP01201P-RELATED"/>
    <property type="match status" value="1"/>
</dbReference>
<dbReference type="STRING" id="67767.A0A0J7LA46"/>
<dbReference type="AlphaFoldDB" id="A0A0J7LA46"/>
<dbReference type="PANTHER" id="PTHR24393">
    <property type="entry name" value="ZINC FINGER PROTEIN"/>
    <property type="match status" value="1"/>
</dbReference>
<evidence type="ECO:0000256" key="2">
    <source>
        <dbReference type="ARBA" id="ARBA00022723"/>
    </source>
</evidence>
<proteinExistence type="predicted"/>
<name>A0A0J7LA46_LASNI</name>
<dbReference type="Gene3D" id="3.30.160.60">
    <property type="entry name" value="Classic Zinc Finger"/>
    <property type="match status" value="2"/>
</dbReference>
<evidence type="ECO:0000256" key="3">
    <source>
        <dbReference type="ARBA" id="ARBA00022737"/>
    </source>
</evidence>
<evidence type="ECO:0000256" key="1">
    <source>
        <dbReference type="ARBA" id="ARBA00004123"/>
    </source>
</evidence>
<feature type="region of interest" description="Disordered" evidence="8">
    <location>
        <begin position="72"/>
        <end position="108"/>
    </location>
</feature>
<dbReference type="SUPFAM" id="SSF57667">
    <property type="entry name" value="beta-beta-alpha zinc fingers"/>
    <property type="match status" value="1"/>
</dbReference>
<comment type="subcellular location">
    <subcellularLocation>
        <location evidence="1">Nucleus</location>
    </subcellularLocation>
</comment>
<dbReference type="GO" id="GO:0000978">
    <property type="term" value="F:RNA polymerase II cis-regulatory region sequence-specific DNA binding"/>
    <property type="evidence" value="ECO:0007669"/>
    <property type="project" value="TreeGrafter"/>
</dbReference>
<reference evidence="10 11" key="1">
    <citation type="submission" date="2015-04" db="EMBL/GenBank/DDBJ databases">
        <title>Lasius niger genome sequencing.</title>
        <authorList>
            <person name="Konorov E.A."/>
            <person name="Nikitin M.A."/>
            <person name="Kirill M.V."/>
            <person name="Chang P."/>
        </authorList>
    </citation>
    <scope>NUCLEOTIDE SEQUENCE [LARGE SCALE GENOMIC DNA]</scope>
    <source>
        <tissue evidence="10">Whole</tissue>
    </source>
</reference>
<dbReference type="PROSITE" id="PS50157">
    <property type="entry name" value="ZINC_FINGER_C2H2_2"/>
    <property type="match status" value="2"/>
</dbReference>
<dbReference type="GO" id="GO:0008270">
    <property type="term" value="F:zinc ion binding"/>
    <property type="evidence" value="ECO:0007669"/>
    <property type="project" value="UniProtKB-KW"/>
</dbReference>
<dbReference type="EMBL" id="LBMM01000075">
    <property type="protein sequence ID" value="KMR05061.1"/>
    <property type="molecule type" value="Genomic_DNA"/>
</dbReference>
<sequence>MAAQHVALSSESIKMPSRFPVLKREKPHKCQVCGKAFSQSSNLITHSRKHTGFKPFACELCGRAFQRKVDLRRHRETQHADLNASHRPPIGSIPGQNSLPSGNPPMMQ</sequence>
<evidence type="ECO:0000256" key="8">
    <source>
        <dbReference type="SAM" id="MobiDB-lite"/>
    </source>
</evidence>
<dbReference type="Pfam" id="PF00096">
    <property type="entry name" value="zf-C2H2"/>
    <property type="match status" value="2"/>
</dbReference>
<gene>
    <name evidence="10" type="ORF">RF55_254</name>
</gene>
<evidence type="ECO:0000256" key="4">
    <source>
        <dbReference type="ARBA" id="ARBA00022771"/>
    </source>
</evidence>
<feature type="domain" description="C2H2-type" evidence="9">
    <location>
        <begin position="56"/>
        <end position="84"/>
    </location>
</feature>
<dbReference type="InterPro" id="IPR013087">
    <property type="entry name" value="Znf_C2H2_type"/>
</dbReference>
<organism evidence="10 11">
    <name type="scientific">Lasius niger</name>
    <name type="common">Black garden ant</name>
    <dbReference type="NCBI Taxonomy" id="67767"/>
    <lineage>
        <taxon>Eukaryota</taxon>
        <taxon>Metazoa</taxon>
        <taxon>Ecdysozoa</taxon>
        <taxon>Arthropoda</taxon>
        <taxon>Hexapoda</taxon>
        <taxon>Insecta</taxon>
        <taxon>Pterygota</taxon>
        <taxon>Neoptera</taxon>
        <taxon>Endopterygota</taxon>
        <taxon>Hymenoptera</taxon>
        <taxon>Apocrita</taxon>
        <taxon>Aculeata</taxon>
        <taxon>Formicoidea</taxon>
        <taxon>Formicidae</taxon>
        <taxon>Formicinae</taxon>
        <taxon>Lasius</taxon>
        <taxon>Lasius</taxon>
    </lineage>
</organism>
<feature type="domain" description="C2H2-type" evidence="9">
    <location>
        <begin position="28"/>
        <end position="55"/>
    </location>
</feature>
<dbReference type="OrthoDB" id="6155966at2759"/>
<dbReference type="FunFam" id="3.30.160.60:FF:000148">
    <property type="entry name" value="zinc finger protein Gfi-1"/>
    <property type="match status" value="1"/>
</dbReference>
<accession>A0A0J7LA46</accession>
<evidence type="ECO:0000256" key="5">
    <source>
        <dbReference type="ARBA" id="ARBA00022833"/>
    </source>
</evidence>
<evidence type="ECO:0000256" key="7">
    <source>
        <dbReference type="PROSITE-ProRule" id="PRU00042"/>
    </source>
</evidence>
<keyword evidence="3" id="KW-0677">Repeat</keyword>
<dbReference type="Proteomes" id="UP000036403">
    <property type="component" value="Unassembled WGS sequence"/>
</dbReference>
<evidence type="ECO:0000259" key="9">
    <source>
        <dbReference type="PROSITE" id="PS50157"/>
    </source>
</evidence>
<dbReference type="FunFam" id="3.30.160.60:FF:000432">
    <property type="entry name" value="zinc finger protein Gfi-1b isoform X1"/>
    <property type="match status" value="1"/>
</dbReference>
<evidence type="ECO:0000313" key="11">
    <source>
        <dbReference type="Proteomes" id="UP000036403"/>
    </source>
</evidence>
<keyword evidence="4 7" id="KW-0863">Zinc-finger</keyword>
<protein>
    <submittedName>
        <fullName evidence="10">Putative zinc finger protein 398</fullName>
    </submittedName>
</protein>
<keyword evidence="2" id="KW-0479">Metal-binding</keyword>
<dbReference type="PROSITE" id="PS00028">
    <property type="entry name" value="ZINC_FINGER_C2H2_1"/>
    <property type="match status" value="2"/>
</dbReference>